<dbReference type="Pfam" id="PF00583">
    <property type="entry name" value="Acetyltransf_1"/>
    <property type="match status" value="1"/>
</dbReference>
<accession>A0A9E9CCE4</accession>
<feature type="domain" description="N-acetyltransferase" evidence="4">
    <location>
        <begin position="28"/>
        <end position="184"/>
    </location>
</feature>
<keyword evidence="2" id="KW-0808">Transferase</keyword>
<dbReference type="FunFam" id="3.40.630.30:FF:000064">
    <property type="entry name" value="GNAT family acetyltransferase"/>
    <property type="match status" value="1"/>
</dbReference>
<name>A0A9E9CCE4_9CYAN</name>
<reference evidence="5" key="1">
    <citation type="submission" date="2022-12" db="EMBL/GenBank/DDBJ databases">
        <title>Polyphasic identification of a Novel Hot-Spring Cyanobacterium Ocullathermofonsia sinensis gen nov. sp. nov. and Genomic Insights on its Adaptations to the Thermal Habitat.</title>
        <authorList>
            <person name="Daroch M."/>
            <person name="Tang J."/>
            <person name="Jiang Y."/>
        </authorList>
    </citation>
    <scope>NUCLEOTIDE SEQUENCE</scope>
    <source>
        <strain evidence="5">PKUAC-SCTA174</strain>
    </source>
</reference>
<keyword evidence="3" id="KW-0012">Acyltransferase</keyword>
<dbReference type="Gene3D" id="3.40.630.30">
    <property type="match status" value="1"/>
</dbReference>
<dbReference type="GO" id="GO:0008080">
    <property type="term" value="F:N-acetyltransferase activity"/>
    <property type="evidence" value="ECO:0007669"/>
    <property type="project" value="UniProtKB-ARBA"/>
</dbReference>
<gene>
    <name evidence="5" type="ORF">OXH18_12145</name>
</gene>
<evidence type="ECO:0000256" key="3">
    <source>
        <dbReference type="ARBA" id="ARBA00023315"/>
    </source>
</evidence>
<sequence>MTVNHDCNQDNFLTKFGTSFNKYTDKRIVIRCAAVDDVPVILKLIHQKAEYDGCPDLVTATAEHLHADLFGAKRSEIVLLVEIEDTIAGFATYYFTYSSFLSKPGIWLDDLYLRPEFRGQGIGQTLMQQLCYIAQQSGCERMDWTVATRNDRGIKFYQKMGATIIETVRLCRLDKQAIARQAKETPGVHS</sequence>
<evidence type="ECO:0000256" key="2">
    <source>
        <dbReference type="ARBA" id="ARBA00022679"/>
    </source>
</evidence>
<dbReference type="PANTHER" id="PTHR10545:SF29">
    <property type="entry name" value="GH14572P-RELATED"/>
    <property type="match status" value="1"/>
</dbReference>
<evidence type="ECO:0000256" key="1">
    <source>
        <dbReference type="ARBA" id="ARBA00008694"/>
    </source>
</evidence>
<protein>
    <submittedName>
        <fullName evidence="5">GNAT family N-acetyltransferase</fullName>
    </submittedName>
</protein>
<dbReference type="Proteomes" id="UP001163152">
    <property type="component" value="Chromosome"/>
</dbReference>
<evidence type="ECO:0000313" key="6">
    <source>
        <dbReference type="Proteomes" id="UP001163152"/>
    </source>
</evidence>
<evidence type="ECO:0000259" key="4">
    <source>
        <dbReference type="PROSITE" id="PS51186"/>
    </source>
</evidence>
<dbReference type="PROSITE" id="PS51186">
    <property type="entry name" value="GNAT"/>
    <property type="match status" value="1"/>
</dbReference>
<evidence type="ECO:0000313" key="5">
    <source>
        <dbReference type="EMBL" id="WAL62705.1"/>
    </source>
</evidence>
<dbReference type="InterPro" id="IPR000182">
    <property type="entry name" value="GNAT_dom"/>
</dbReference>
<comment type="similarity">
    <text evidence="1">Belongs to the acetyltransferase family.</text>
</comment>
<dbReference type="InterPro" id="IPR016181">
    <property type="entry name" value="Acyl_CoA_acyltransferase"/>
</dbReference>
<dbReference type="AlphaFoldDB" id="A0A9E9CCE4"/>
<dbReference type="KEGG" id="tsin:OXH18_12145"/>
<organism evidence="5 6">
    <name type="scientific">Thermocoleostomius sinensis A174</name>
    <dbReference type="NCBI Taxonomy" id="2016057"/>
    <lineage>
        <taxon>Bacteria</taxon>
        <taxon>Bacillati</taxon>
        <taxon>Cyanobacteriota</taxon>
        <taxon>Cyanophyceae</taxon>
        <taxon>Oculatellales</taxon>
        <taxon>Oculatellaceae</taxon>
        <taxon>Thermocoleostomius</taxon>
    </lineage>
</organism>
<dbReference type="SUPFAM" id="SSF55729">
    <property type="entry name" value="Acyl-CoA N-acyltransferases (Nat)"/>
    <property type="match status" value="1"/>
</dbReference>
<proteinExistence type="inferred from homology"/>
<dbReference type="EMBL" id="CP113797">
    <property type="protein sequence ID" value="WAL62705.1"/>
    <property type="molecule type" value="Genomic_DNA"/>
</dbReference>
<dbReference type="PANTHER" id="PTHR10545">
    <property type="entry name" value="DIAMINE N-ACETYLTRANSFERASE"/>
    <property type="match status" value="1"/>
</dbReference>
<dbReference type="CDD" id="cd04301">
    <property type="entry name" value="NAT_SF"/>
    <property type="match status" value="1"/>
</dbReference>
<dbReference type="RefSeq" id="WP_268613042.1">
    <property type="nucleotide sequence ID" value="NZ_CP113797.1"/>
</dbReference>
<dbReference type="InterPro" id="IPR051016">
    <property type="entry name" value="Diverse_Substrate_AcTransf"/>
</dbReference>
<keyword evidence="6" id="KW-1185">Reference proteome</keyword>